<dbReference type="GO" id="GO:0016841">
    <property type="term" value="F:ammonia-lyase activity"/>
    <property type="evidence" value="ECO:0007669"/>
    <property type="project" value="InterPro"/>
</dbReference>
<dbReference type="Gene3D" id="1.10.275.10">
    <property type="entry name" value="Fumarase/aspartase (N-terminal domain)"/>
    <property type="match status" value="1"/>
</dbReference>
<dbReference type="InterPro" id="IPR024083">
    <property type="entry name" value="Fumarase/histidase_N"/>
</dbReference>
<proteinExistence type="predicted"/>
<dbReference type="CDD" id="cd00332">
    <property type="entry name" value="PAL-HAL"/>
    <property type="match status" value="1"/>
</dbReference>
<comment type="caution">
    <text evidence="1">The sequence shown here is derived from an EMBL/GenBank/DDBJ whole genome shotgun (WGS) entry which is preliminary data.</text>
</comment>
<dbReference type="OrthoDB" id="9806955at2"/>
<evidence type="ECO:0000313" key="2">
    <source>
        <dbReference type="Proteomes" id="UP000228531"/>
    </source>
</evidence>
<organism evidence="1 2">
    <name type="scientific">Yoonia maricola</name>
    <dbReference type="NCBI Taxonomy" id="420999"/>
    <lineage>
        <taxon>Bacteria</taxon>
        <taxon>Pseudomonadati</taxon>
        <taxon>Pseudomonadota</taxon>
        <taxon>Alphaproteobacteria</taxon>
        <taxon>Rhodobacterales</taxon>
        <taxon>Paracoccaceae</taxon>
        <taxon>Yoonia</taxon>
    </lineage>
</organism>
<protein>
    <submittedName>
        <fullName evidence="1">Histidine ammonia-lyase</fullName>
    </submittedName>
</protein>
<keyword evidence="2" id="KW-1185">Reference proteome</keyword>
<dbReference type="PANTHER" id="PTHR10362">
    <property type="entry name" value="HISTIDINE AMMONIA-LYASE"/>
    <property type="match status" value="1"/>
</dbReference>
<name>A0A2M8WKJ6_9RHOB</name>
<dbReference type="Pfam" id="PF00221">
    <property type="entry name" value="Lyase_aromatic"/>
    <property type="match status" value="1"/>
</dbReference>
<dbReference type="InterPro" id="IPR001106">
    <property type="entry name" value="Aromatic_Lyase"/>
</dbReference>
<dbReference type="Gene3D" id="1.20.200.10">
    <property type="entry name" value="Fumarase/aspartase (Central domain)"/>
    <property type="match status" value="1"/>
</dbReference>
<dbReference type="PROSITE" id="PS00488">
    <property type="entry name" value="PAL_HISTIDASE"/>
    <property type="match status" value="1"/>
</dbReference>
<dbReference type="EMBL" id="PGTY01000001">
    <property type="protein sequence ID" value="PJI91424.1"/>
    <property type="molecule type" value="Genomic_DNA"/>
</dbReference>
<dbReference type="AlphaFoldDB" id="A0A2M8WKJ6"/>
<dbReference type="InterPro" id="IPR008948">
    <property type="entry name" value="L-Aspartase-like"/>
</dbReference>
<accession>A0A2M8WKJ6</accession>
<dbReference type="InterPro" id="IPR022313">
    <property type="entry name" value="Phe/His_NH3-lyase_AS"/>
</dbReference>
<dbReference type="RefSeq" id="WP_100366347.1">
    <property type="nucleotide sequence ID" value="NZ_PGTY01000001.1"/>
</dbReference>
<reference evidence="1 2" key="1">
    <citation type="submission" date="2017-11" db="EMBL/GenBank/DDBJ databases">
        <title>Genomic Encyclopedia of Archaeal and Bacterial Type Strains, Phase II (KMG-II): From Individual Species to Whole Genera.</title>
        <authorList>
            <person name="Goeker M."/>
        </authorList>
    </citation>
    <scope>NUCLEOTIDE SEQUENCE [LARGE SCALE GENOMIC DNA]</scope>
    <source>
        <strain evidence="1 2">DSM 29128</strain>
    </source>
</reference>
<dbReference type="Proteomes" id="UP000228531">
    <property type="component" value="Unassembled WGS sequence"/>
</dbReference>
<keyword evidence="1" id="KW-0456">Lyase</keyword>
<evidence type="ECO:0000313" key="1">
    <source>
        <dbReference type="EMBL" id="PJI91424.1"/>
    </source>
</evidence>
<sequence>MHLRDCAQKSHIVLDRQVSITDAVAIIDHGISIELHPDAVARCVAAHQRLQQVIAEDRHVYGLTTGFGPLANRLVDTSSGALLQQNLVHHLASGVGPALGWRAARAMVFARLMSILQGASGASELAINALIKLINSELAPEVPSQGTVGASGDLTPLAHMVLCFQGRGAFFDKAGRFYHSQNGLDQLGIAPLDLAQRDGLALVNGTSAMTGIAVLNADLAGRAVGWSIALTAAMAEVQNARTEAWHPAFGTLRPHARQIETAGLLRAALVGSERVERRCLADRILTDVPRQTEERAGQDAYTLRCAPQVIGAVWDMLDWHNQVVTTELNAVTDNPIFPLPHDDGPLVLHGGNFMGQHVGLASDALATGVCVLAGFAERQMARLTDETLNRGLPAFLHQGVGGLNSGLMGAQVTATALVAEMRTQGAASAQSISTNGANQDVVSMGTIAARHVQHKLDMLMRVQAILALSMAQAIDIRSQDQTGLSFSPVALKLQAYVRGISAPLTQDRPLGRDIEAIAKAFAQDAPPS</sequence>
<dbReference type="SUPFAM" id="SSF48557">
    <property type="entry name" value="L-aspartase-like"/>
    <property type="match status" value="1"/>
</dbReference>
<gene>
    <name evidence="1" type="ORF">BC777_0252</name>
</gene>